<feature type="region of interest" description="Disordered" evidence="1">
    <location>
        <begin position="273"/>
        <end position="292"/>
    </location>
</feature>
<dbReference type="Pfam" id="PF16071">
    <property type="entry name" value="DUF4812"/>
    <property type="match status" value="1"/>
</dbReference>
<reference evidence="3" key="1">
    <citation type="journal article" date="2024" name="Gigascience">
        <title>Chromosome-level genome of the poultry shaft louse Menopon gallinae provides insight into the host-switching and adaptive evolution of parasitic lice.</title>
        <authorList>
            <person name="Xu Y."/>
            <person name="Ma L."/>
            <person name="Liu S."/>
            <person name="Liang Y."/>
            <person name="Liu Q."/>
            <person name="He Z."/>
            <person name="Tian L."/>
            <person name="Duan Y."/>
            <person name="Cai W."/>
            <person name="Li H."/>
            <person name="Song F."/>
        </authorList>
    </citation>
    <scope>NUCLEOTIDE SEQUENCE</scope>
    <source>
        <strain evidence="3">Cailab_2023a</strain>
    </source>
</reference>
<dbReference type="EMBL" id="JARGDH010000005">
    <property type="protein sequence ID" value="KAL0267189.1"/>
    <property type="molecule type" value="Genomic_DNA"/>
</dbReference>
<evidence type="ECO:0000256" key="1">
    <source>
        <dbReference type="SAM" id="MobiDB-lite"/>
    </source>
</evidence>
<feature type="compositionally biased region" description="Basic and acidic residues" evidence="1">
    <location>
        <begin position="241"/>
        <end position="257"/>
    </location>
</feature>
<comment type="caution">
    <text evidence="3">The sequence shown here is derived from an EMBL/GenBank/DDBJ whole genome shotgun (WGS) entry which is preliminary data.</text>
</comment>
<organism evidence="3">
    <name type="scientific">Menopon gallinae</name>
    <name type="common">poultry shaft louse</name>
    <dbReference type="NCBI Taxonomy" id="328185"/>
    <lineage>
        <taxon>Eukaryota</taxon>
        <taxon>Metazoa</taxon>
        <taxon>Ecdysozoa</taxon>
        <taxon>Arthropoda</taxon>
        <taxon>Hexapoda</taxon>
        <taxon>Insecta</taxon>
        <taxon>Pterygota</taxon>
        <taxon>Neoptera</taxon>
        <taxon>Paraneoptera</taxon>
        <taxon>Psocodea</taxon>
        <taxon>Troctomorpha</taxon>
        <taxon>Phthiraptera</taxon>
        <taxon>Amblycera</taxon>
        <taxon>Menoponidae</taxon>
        <taxon>Menopon</taxon>
    </lineage>
</organism>
<dbReference type="InterPro" id="IPR032084">
    <property type="entry name" value="DUF4812"/>
</dbReference>
<feature type="compositionally biased region" description="Basic and acidic residues" evidence="1">
    <location>
        <begin position="147"/>
        <end position="159"/>
    </location>
</feature>
<feature type="region of interest" description="Disordered" evidence="1">
    <location>
        <begin position="441"/>
        <end position="492"/>
    </location>
</feature>
<proteinExistence type="predicted"/>
<accession>A0AAW2HBZ3</accession>
<gene>
    <name evidence="3" type="ORF">PYX00_009536</name>
</gene>
<sequence length="606" mass="67428">MVNQTPLDSFQRRNRSSSALDLRPKLENIAPPKASSKDEKTDSEDVTAKIKALIEKVESVAKPPPKLSEPCKEIRALPGVWKEKSRAFGDEAFDPIPRTVGDHNYTKYLEDHNNKFELDKREFEEEEEEVKDVVENIEAPPEPPPAEEMKKDKSPGKRTPDFLIAKRYQEENLKHQPLPDVIEDPVFKALGSSRHPNPGCQLNLKPNAAAIGWRGYTAPGPTQCSKMRIYRPKTAVTDAVKGPKDQRPKTSDPKTEKHFSQMELAICWDLIPEDPSDEPKRSPHIDGSNGSVAPAVFSIVKPESGEEGPKQSFNGSPQAVAERILPDIQSDNAANLPSHNNDTVPVPINTNKEAIMTHIKPASNSPGSYKKQGTPNSLNSITSSAAEIARKNPKTAWTGTDTSKTLSRRLLDLQKENSNPNIMNRGIESWRNSIDSDTSHLSRKKQYQSSPNLVSAGCQTNRRCSGSNCGTEKSSSKGSDGSGKEPKTNRKKIRSCDYCDRADSNPGCNRNQEKSEFKCAFKAGVPNNGSSNSTTPPSEKQLKIPKMRLPYAKRSYSISTLIPPFSLWPDHHGQDYPDHWRLASVYQHSYKPIDYRKKSLLASVYQ</sequence>
<feature type="compositionally biased region" description="Basic and acidic residues" evidence="1">
    <location>
        <begin position="482"/>
        <end position="492"/>
    </location>
</feature>
<name>A0AAW2HBZ3_9NEOP</name>
<evidence type="ECO:0000259" key="2">
    <source>
        <dbReference type="Pfam" id="PF16071"/>
    </source>
</evidence>
<feature type="region of interest" description="Disordered" evidence="1">
    <location>
        <begin position="122"/>
        <end position="159"/>
    </location>
</feature>
<feature type="domain" description="DUF4812" evidence="2">
    <location>
        <begin position="542"/>
        <end position="606"/>
    </location>
</feature>
<dbReference type="AlphaFoldDB" id="A0AAW2HBZ3"/>
<protein>
    <recommendedName>
        <fullName evidence="2">DUF4812 domain-containing protein</fullName>
    </recommendedName>
</protein>
<evidence type="ECO:0000313" key="3">
    <source>
        <dbReference type="EMBL" id="KAL0267189.1"/>
    </source>
</evidence>
<feature type="region of interest" description="Disordered" evidence="1">
    <location>
        <begin position="238"/>
        <end position="257"/>
    </location>
</feature>
<feature type="region of interest" description="Disordered" evidence="1">
    <location>
        <begin position="1"/>
        <end position="45"/>
    </location>
</feature>
<feature type="compositionally biased region" description="Polar residues" evidence="1">
    <location>
        <begin position="447"/>
        <end position="472"/>
    </location>
</feature>